<evidence type="ECO:0000313" key="2">
    <source>
        <dbReference type="Proteomes" id="UP000502508"/>
    </source>
</evidence>
<dbReference type="AlphaFoldDB" id="A0A6F8XV14"/>
<evidence type="ECO:0008006" key="3">
    <source>
        <dbReference type="Google" id="ProtNLM"/>
    </source>
</evidence>
<sequence length="91" mass="9895">MPAREYAWTEAGKASAARHGVTESEAVEALYSPQRIENQVGTLLLAVAGLADTARVVVVLCERIVKVNSYAILAVRPATPEEVKQWMEGTR</sequence>
<keyword evidence="2" id="KW-1185">Reference proteome</keyword>
<name>A0A6F8XV14_9ACTN</name>
<reference evidence="1 2" key="2">
    <citation type="submission" date="2020-03" db="EMBL/GenBank/DDBJ databases">
        <authorList>
            <person name="Ichikawa N."/>
            <person name="Kimura A."/>
            <person name="Kitahashi Y."/>
            <person name="Uohara A."/>
        </authorList>
    </citation>
    <scope>NUCLEOTIDE SEQUENCE [LARGE SCALE GENOMIC DNA]</scope>
    <source>
        <strain evidence="1 2">NBRC 107702</strain>
    </source>
</reference>
<dbReference type="KEGG" id="pfla:Pflav_040940"/>
<organism evidence="1 2">
    <name type="scientific">Phytohabitans flavus</name>
    <dbReference type="NCBI Taxonomy" id="1076124"/>
    <lineage>
        <taxon>Bacteria</taxon>
        <taxon>Bacillati</taxon>
        <taxon>Actinomycetota</taxon>
        <taxon>Actinomycetes</taxon>
        <taxon>Micromonosporales</taxon>
        <taxon>Micromonosporaceae</taxon>
    </lineage>
</organism>
<dbReference type="EMBL" id="AP022870">
    <property type="protein sequence ID" value="BCB77684.1"/>
    <property type="molecule type" value="Genomic_DNA"/>
</dbReference>
<dbReference type="Proteomes" id="UP000502508">
    <property type="component" value="Chromosome"/>
</dbReference>
<evidence type="ECO:0000313" key="1">
    <source>
        <dbReference type="EMBL" id="BCB77684.1"/>
    </source>
</evidence>
<gene>
    <name evidence="1" type="ORF">Pflav_040940</name>
</gene>
<dbReference type="RefSeq" id="WP_173037402.1">
    <property type="nucleotide sequence ID" value="NZ_AP022870.1"/>
</dbReference>
<reference evidence="1 2" key="1">
    <citation type="submission" date="2020-03" db="EMBL/GenBank/DDBJ databases">
        <title>Whole genome shotgun sequence of Phytohabitans flavus NBRC 107702.</title>
        <authorList>
            <person name="Komaki H."/>
            <person name="Tamura T."/>
        </authorList>
    </citation>
    <scope>NUCLEOTIDE SEQUENCE [LARGE SCALE GENOMIC DNA]</scope>
    <source>
        <strain evidence="1 2">NBRC 107702</strain>
    </source>
</reference>
<proteinExistence type="predicted"/>
<protein>
    <recommendedName>
        <fullName evidence="3">Toxin</fullName>
    </recommendedName>
</protein>
<accession>A0A6F8XV14</accession>